<dbReference type="InParanoid" id="A0A6I9SE84"/>
<evidence type="ECO:0000313" key="2">
    <source>
        <dbReference type="Proteomes" id="UP000504607"/>
    </source>
</evidence>
<feature type="region of interest" description="Disordered" evidence="1">
    <location>
        <begin position="1"/>
        <end position="27"/>
    </location>
</feature>
<dbReference type="PANTHER" id="PTHR48478:SF1">
    <property type="entry name" value="LECTIN-LIKE"/>
    <property type="match status" value="1"/>
</dbReference>
<dbReference type="RefSeq" id="XP_010941634.1">
    <property type="nucleotide sequence ID" value="XM_010943332.3"/>
</dbReference>
<accession>A0A6I9SE84</accession>
<sequence>MSHQGHAERTHSPHWTGHHHSPDLIQGDKDSGFQISAKALDITWGNDERFWQWVGLDESRLKFQEGAELIQVNWVEVKGKLEAAKLSPSKTYEVFYIIKFKADAFGWHSSPITFEVKAPHGNRNAKTELLEPYRKICNVWHEVHGGEFTLTSNTGANVEFGMSGDGSGWWKGGMILGGIMIKPKS</sequence>
<dbReference type="InterPro" id="IPR025886">
    <property type="entry name" value="PP2-like"/>
</dbReference>
<name>A0A6I9SE84_ELAGV</name>
<organism evidence="2 3">
    <name type="scientific">Elaeis guineensis var. tenera</name>
    <name type="common">Oil palm</name>
    <dbReference type="NCBI Taxonomy" id="51953"/>
    <lineage>
        <taxon>Eukaryota</taxon>
        <taxon>Viridiplantae</taxon>
        <taxon>Streptophyta</taxon>
        <taxon>Embryophyta</taxon>
        <taxon>Tracheophyta</taxon>
        <taxon>Spermatophyta</taxon>
        <taxon>Magnoliopsida</taxon>
        <taxon>Liliopsida</taxon>
        <taxon>Arecaceae</taxon>
        <taxon>Arecoideae</taxon>
        <taxon>Cocoseae</taxon>
        <taxon>Elaeidinae</taxon>
        <taxon>Elaeis</taxon>
    </lineage>
</organism>
<reference evidence="3" key="1">
    <citation type="submission" date="2025-08" db="UniProtKB">
        <authorList>
            <consortium name="RefSeq"/>
        </authorList>
    </citation>
    <scope>IDENTIFICATION</scope>
</reference>
<keyword evidence="2" id="KW-1185">Reference proteome</keyword>
<proteinExistence type="predicted"/>
<dbReference type="PANTHER" id="PTHR48478">
    <property type="entry name" value="LECTIN-LIKE"/>
    <property type="match status" value="1"/>
</dbReference>
<dbReference type="AlphaFoldDB" id="A0A6I9SE84"/>
<protein>
    <submittedName>
        <fullName evidence="3">Protein PHLOEM PROTEIN 2-LIKE A1</fullName>
    </submittedName>
</protein>
<evidence type="ECO:0000313" key="3">
    <source>
        <dbReference type="RefSeq" id="XP_010941634.1"/>
    </source>
</evidence>
<dbReference type="InterPro" id="IPR052147">
    <property type="entry name" value="PP2-like/Lectin"/>
</dbReference>
<dbReference type="KEGG" id="egu:105059859"/>
<dbReference type="Proteomes" id="UP000504607">
    <property type="component" value="Unplaced"/>
</dbReference>
<dbReference type="GeneID" id="105059859"/>
<evidence type="ECO:0000256" key="1">
    <source>
        <dbReference type="SAM" id="MobiDB-lite"/>
    </source>
</evidence>
<dbReference type="Pfam" id="PF14299">
    <property type="entry name" value="PP2"/>
    <property type="match status" value="1"/>
</dbReference>
<dbReference type="OrthoDB" id="2107747at2759"/>
<gene>
    <name evidence="3" type="primary">LOC105059859</name>
</gene>
<dbReference type="GO" id="GO:0030246">
    <property type="term" value="F:carbohydrate binding"/>
    <property type="evidence" value="ECO:0007669"/>
    <property type="project" value="InterPro"/>
</dbReference>
<feature type="compositionally biased region" description="Basic and acidic residues" evidence="1">
    <location>
        <begin position="1"/>
        <end position="11"/>
    </location>
</feature>